<protein>
    <submittedName>
        <fullName evidence="3">Uncharacterized protein</fullName>
    </submittedName>
</protein>
<proteinExistence type="predicted"/>
<keyword evidence="4" id="KW-1185">Reference proteome</keyword>
<reference evidence="3 4" key="1">
    <citation type="journal article" date="2018" name="Mycol. Prog.">
        <title>Coniella lustricola, a new species from submerged detritus.</title>
        <authorList>
            <person name="Raudabaugh D.B."/>
            <person name="Iturriaga T."/>
            <person name="Carver A."/>
            <person name="Mondo S."/>
            <person name="Pangilinan J."/>
            <person name="Lipzen A."/>
            <person name="He G."/>
            <person name="Amirebrahimi M."/>
            <person name="Grigoriev I.V."/>
            <person name="Miller A.N."/>
        </authorList>
    </citation>
    <scope>NUCLEOTIDE SEQUENCE [LARGE SCALE GENOMIC DNA]</scope>
    <source>
        <strain evidence="3 4">B22-T-1</strain>
    </source>
</reference>
<keyword evidence="2" id="KW-1133">Transmembrane helix</keyword>
<feature type="compositionally biased region" description="Basic and acidic residues" evidence="1">
    <location>
        <begin position="117"/>
        <end position="128"/>
    </location>
</feature>
<feature type="transmembrane region" description="Helical" evidence="2">
    <location>
        <begin position="171"/>
        <end position="188"/>
    </location>
</feature>
<dbReference type="AlphaFoldDB" id="A0A2T3AIW5"/>
<dbReference type="Proteomes" id="UP000241462">
    <property type="component" value="Unassembled WGS sequence"/>
</dbReference>
<dbReference type="EMBL" id="KZ678383">
    <property type="protein sequence ID" value="PSS00508.1"/>
    <property type="molecule type" value="Genomic_DNA"/>
</dbReference>
<sequence length="211" mass="23674">MGPSPRLGSLVCIYRVSDSAALHVVVRDAMIRIREGGYVFWVSFFPHIYLDRRVPKPEGAAGYEQQGWLACSVADAMSICHCRLAAGPEDECWLDGVLAGWQWEQKSVQHGIQHGISRQEETPREAKARHCAKPMGNEGKGAQGARGERADNGRTAFFAPRPACLVGLEKMCGFFLGFFFFFFFPPFFCKRCPLQAEQRPWRADIRTGLTD</sequence>
<name>A0A2T3AIW5_9PEZI</name>
<evidence type="ECO:0000256" key="2">
    <source>
        <dbReference type="SAM" id="Phobius"/>
    </source>
</evidence>
<evidence type="ECO:0000256" key="1">
    <source>
        <dbReference type="SAM" id="MobiDB-lite"/>
    </source>
</evidence>
<keyword evidence="2" id="KW-0472">Membrane</keyword>
<accession>A0A2T3AIW5</accession>
<evidence type="ECO:0000313" key="4">
    <source>
        <dbReference type="Proteomes" id="UP000241462"/>
    </source>
</evidence>
<feature type="region of interest" description="Disordered" evidence="1">
    <location>
        <begin position="114"/>
        <end position="148"/>
    </location>
</feature>
<dbReference type="InParanoid" id="A0A2T3AIW5"/>
<evidence type="ECO:0000313" key="3">
    <source>
        <dbReference type="EMBL" id="PSS00508.1"/>
    </source>
</evidence>
<organism evidence="3 4">
    <name type="scientific">Coniella lustricola</name>
    <dbReference type="NCBI Taxonomy" id="2025994"/>
    <lineage>
        <taxon>Eukaryota</taxon>
        <taxon>Fungi</taxon>
        <taxon>Dikarya</taxon>
        <taxon>Ascomycota</taxon>
        <taxon>Pezizomycotina</taxon>
        <taxon>Sordariomycetes</taxon>
        <taxon>Sordariomycetidae</taxon>
        <taxon>Diaporthales</taxon>
        <taxon>Schizoparmaceae</taxon>
        <taxon>Coniella</taxon>
    </lineage>
</organism>
<keyword evidence="2" id="KW-0812">Transmembrane</keyword>
<gene>
    <name evidence="3" type="ORF">BD289DRAFT_28002</name>
</gene>